<evidence type="ECO:0000259" key="4">
    <source>
        <dbReference type="Pfam" id="PF03107"/>
    </source>
</evidence>
<dbReference type="Gene3D" id="3.30.60.20">
    <property type="match status" value="1"/>
</dbReference>
<dbReference type="InterPro" id="IPR046349">
    <property type="entry name" value="C1-like_sf"/>
</dbReference>
<dbReference type="PANTHER" id="PTHR47841:SF7">
    <property type="entry name" value="CYSTEINE_HISTIDINE-RICH C1 DOMAIN PROTEIN"/>
    <property type="match status" value="1"/>
</dbReference>
<keyword evidence="3" id="KW-1133">Transmembrane helix</keyword>
<dbReference type="EMBL" id="JACGWO010000002">
    <property type="protein sequence ID" value="KAK4436590.1"/>
    <property type="molecule type" value="Genomic_DNA"/>
</dbReference>
<dbReference type="PANTHER" id="PTHR47841">
    <property type="entry name" value="DIACYLGLYCEROL KINASE THETA-LIKE-RELATED"/>
    <property type="match status" value="1"/>
</dbReference>
<gene>
    <name evidence="5" type="ORF">Salat_0822700</name>
</gene>
<keyword evidence="3" id="KW-0472">Membrane</keyword>
<reference evidence="5" key="2">
    <citation type="journal article" date="2024" name="Plant">
        <title>Genomic evolution and insights into agronomic trait innovations of Sesamum species.</title>
        <authorList>
            <person name="Miao H."/>
            <person name="Wang L."/>
            <person name="Qu L."/>
            <person name="Liu H."/>
            <person name="Sun Y."/>
            <person name="Le M."/>
            <person name="Wang Q."/>
            <person name="Wei S."/>
            <person name="Zheng Y."/>
            <person name="Lin W."/>
            <person name="Duan Y."/>
            <person name="Cao H."/>
            <person name="Xiong S."/>
            <person name="Wang X."/>
            <person name="Wei L."/>
            <person name="Li C."/>
            <person name="Ma Q."/>
            <person name="Ju M."/>
            <person name="Zhao R."/>
            <person name="Li G."/>
            <person name="Mu C."/>
            <person name="Tian Q."/>
            <person name="Mei H."/>
            <person name="Zhang T."/>
            <person name="Gao T."/>
            <person name="Zhang H."/>
        </authorList>
    </citation>
    <scope>NUCLEOTIDE SEQUENCE</scope>
    <source>
        <strain evidence="5">3651</strain>
    </source>
</reference>
<evidence type="ECO:0000313" key="5">
    <source>
        <dbReference type="EMBL" id="KAK4436590.1"/>
    </source>
</evidence>
<evidence type="ECO:0000256" key="1">
    <source>
        <dbReference type="ARBA" id="ARBA00022737"/>
    </source>
</evidence>
<name>A0AAE1YTT5_9LAMI</name>
<feature type="domain" description="DC1" evidence="4">
    <location>
        <begin position="72"/>
        <end position="122"/>
    </location>
</feature>
<feature type="compositionally biased region" description="Pro residues" evidence="2">
    <location>
        <begin position="77"/>
        <end position="88"/>
    </location>
</feature>
<dbReference type="InterPro" id="IPR004146">
    <property type="entry name" value="DC1"/>
</dbReference>
<protein>
    <recommendedName>
        <fullName evidence="4">DC1 domain-containing protein</fullName>
    </recommendedName>
</protein>
<accession>A0AAE1YTT5</accession>
<feature type="region of interest" description="Disordered" evidence="2">
    <location>
        <begin position="54"/>
        <end position="90"/>
    </location>
</feature>
<evidence type="ECO:0000256" key="3">
    <source>
        <dbReference type="SAM" id="Phobius"/>
    </source>
</evidence>
<evidence type="ECO:0000313" key="6">
    <source>
        <dbReference type="Proteomes" id="UP001293254"/>
    </source>
</evidence>
<sequence>MDLVVAATFHCAMIFFVKTQNLATFHPPHTPPPSPQHPKRVPLRRVQCARVRHQVPLPRLRRRPPRNLRHVSHHHPLPPPPPTPPNPNQPTGNHRLCDLCGDLVHGLFYTCRACDFDVHPLCTQLPLNVQFPLHPHHLLKLQPGNSAACALCFQACTWWRYRCVPCGLDVHLECAHGHVAQNTTAQARAILPPSPQVGIPVGGYVMPPSPAAVMNKPSKGEGQTSGGRRRRKIYSIVGRLAVTAVLTSIIGVVPFGLGS</sequence>
<keyword evidence="6" id="KW-1185">Reference proteome</keyword>
<keyword evidence="3" id="KW-0812">Transmembrane</keyword>
<feature type="transmembrane region" description="Helical" evidence="3">
    <location>
        <begin position="236"/>
        <end position="257"/>
    </location>
</feature>
<dbReference type="Proteomes" id="UP001293254">
    <property type="component" value="Unassembled WGS sequence"/>
</dbReference>
<reference evidence="5" key="1">
    <citation type="submission" date="2020-06" db="EMBL/GenBank/DDBJ databases">
        <authorList>
            <person name="Li T."/>
            <person name="Hu X."/>
            <person name="Zhang T."/>
            <person name="Song X."/>
            <person name="Zhang H."/>
            <person name="Dai N."/>
            <person name="Sheng W."/>
            <person name="Hou X."/>
            <person name="Wei L."/>
        </authorList>
    </citation>
    <scope>NUCLEOTIDE SEQUENCE</scope>
    <source>
        <strain evidence="5">3651</strain>
        <tissue evidence="5">Leaf</tissue>
    </source>
</reference>
<comment type="caution">
    <text evidence="5">The sequence shown here is derived from an EMBL/GenBank/DDBJ whole genome shotgun (WGS) entry which is preliminary data.</text>
</comment>
<proteinExistence type="predicted"/>
<evidence type="ECO:0000256" key="2">
    <source>
        <dbReference type="SAM" id="MobiDB-lite"/>
    </source>
</evidence>
<dbReference type="AlphaFoldDB" id="A0AAE1YTT5"/>
<keyword evidence="1" id="KW-0677">Repeat</keyword>
<organism evidence="5 6">
    <name type="scientific">Sesamum alatum</name>
    <dbReference type="NCBI Taxonomy" id="300844"/>
    <lineage>
        <taxon>Eukaryota</taxon>
        <taxon>Viridiplantae</taxon>
        <taxon>Streptophyta</taxon>
        <taxon>Embryophyta</taxon>
        <taxon>Tracheophyta</taxon>
        <taxon>Spermatophyta</taxon>
        <taxon>Magnoliopsida</taxon>
        <taxon>eudicotyledons</taxon>
        <taxon>Gunneridae</taxon>
        <taxon>Pentapetalae</taxon>
        <taxon>asterids</taxon>
        <taxon>lamiids</taxon>
        <taxon>Lamiales</taxon>
        <taxon>Pedaliaceae</taxon>
        <taxon>Sesamum</taxon>
    </lineage>
</organism>
<dbReference type="SUPFAM" id="SSF57889">
    <property type="entry name" value="Cysteine-rich domain"/>
    <property type="match status" value="1"/>
</dbReference>
<feature type="compositionally biased region" description="Basic residues" evidence="2">
    <location>
        <begin position="59"/>
        <end position="76"/>
    </location>
</feature>
<dbReference type="Pfam" id="PF03107">
    <property type="entry name" value="C1_2"/>
    <property type="match status" value="1"/>
</dbReference>